<evidence type="ECO:0000313" key="2">
    <source>
        <dbReference type="EMBL" id="VTZ49079.1"/>
    </source>
</evidence>
<dbReference type="CDD" id="cd14797">
    <property type="entry name" value="DUF302"/>
    <property type="match status" value="1"/>
</dbReference>
<protein>
    <recommendedName>
        <fullName evidence="1">DUF302 domain-containing protein</fullName>
    </recommendedName>
</protein>
<dbReference type="EMBL" id="CABFMQ020000035">
    <property type="protein sequence ID" value="VTZ49079.1"/>
    <property type="molecule type" value="Genomic_DNA"/>
</dbReference>
<sequence>MQDQSTLIHLEYLSGRTFDEVVTAFEDATGVVTNDQFRDAVAASAGNADDFIKRMHAFEGPSGFMRFLDIDHSAWMKALAIRGRARLYILGNPLIAATMVRYDLGAALNVPVRALILEDPATDRTRLIYDLPSSLMERLRNDDVHAAALKLDEKLAALAELATGAQP</sequence>
<dbReference type="AlphaFoldDB" id="A0A8B6M3T9"/>
<dbReference type="RefSeq" id="WP_174511496.1">
    <property type="nucleotide sequence ID" value="NZ_CABFMQ020000035.1"/>
</dbReference>
<dbReference type="SUPFAM" id="SSF103247">
    <property type="entry name" value="TT1751-like"/>
    <property type="match status" value="1"/>
</dbReference>
<comment type="caution">
    <text evidence="2">The sequence shown here is derived from an EMBL/GenBank/DDBJ whole genome shotgun (WGS) entry which is preliminary data.</text>
</comment>
<gene>
    <name evidence="2" type="ORF">MPC4_130100</name>
</gene>
<dbReference type="Pfam" id="PF03625">
    <property type="entry name" value="DUF302"/>
    <property type="match status" value="1"/>
</dbReference>
<evidence type="ECO:0000259" key="1">
    <source>
        <dbReference type="Pfam" id="PF03625"/>
    </source>
</evidence>
<evidence type="ECO:0000313" key="3">
    <source>
        <dbReference type="Proteomes" id="UP000485880"/>
    </source>
</evidence>
<dbReference type="InterPro" id="IPR005180">
    <property type="entry name" value="DUF302"/>
</dbReference>
<dbReference type="Proteomes" id="UP000485880">
    <property type="component" value="Unassembled WGS sequence"/>
</dbReference>
<name>A0A8B6M3T9_METTU</name>
<reference evidence="2 3" key="1">
    <citation type="submission" date="2019-05" db="EMBL/GenBank/DDBJ databases">
        <authorList>
            <person name="Farhan Ul Haque M."/>
        </authorList>
    </citation>
    <scope>NUCLEOTIDE SEQUENCE [LARGE SCALE GENOMIC DNA]</scope>
    <source>
        <strain evidence="2">2</strain>
    </source>
</reference>
<accession>A0A8B6M3T9</accession>
<dbReference type="InterPro" id="IPR035923">
    <property type="entry name" value="TT1751-like_sf"/>
</dbReference>
<feature type="domain" description="DUF302" evidence="1">
    <location>
        <begin position="70"/>
        <end position="130"/>
    </location>
</feature>
<dbReference type="Gene3D" id="3.30.310.70">
    <property type="entry name" value="TT1751-like domain"/>
    <property type="match status" value="1"/>
</dbReference>
<organism evidence="2 3">
    <name type="scientific">Methylocella tundrae</name>
    <dbReference type="NCBI Taxonomy" id="227605"/>
    <lineage>
        <taxon>Bacteria</taxon>
        <taxon>Pseudomonadati</taxon>
        <taxon>Pseudomonadota</taxon>
        <taxon>Alphaproteobacteria</taxon>
        <taxon>Hyphomicrobiales</taxon>
        <taxon>Beijerinckiaceae</taxon>
        <taxon>Methylocella</taxon>
    </lineage>
</organism>
<keyword evidence="3" id="KW-1185">Reference proteome</keyword>
<proteinExistence type="predicted"/>